<dbReference type="EMBL" id="JACSNR010000001">
    <property type="protein sequence ID" value="MBM6922433.1"/>
    <property type="molecule type" value="Genomic_DNA"/>
</dbReference>
<keyword evidence="3 7" id="KW-0805">Transcription regulation</keyword>
<sequence>MNNKRSEVSGAVIRRLPRYYRCLLRLEEQGTVKISSRELARIMDLTASQIRQDLNCFGGFGQQGYGYSVSALKEEIARILGLDGRKKMILLGAGNLGKAIVGSLDFEGSGFDLMAIFDTNEWVVGSEIREYPVISTDKLEDFCHEHHPEAAILCIPQEGAELLVPQLVELGVRSFLNFSHYDIDIEFSNVAVENVYIADSLMTLSYRAAALEEEQE</sequence>
<feature type="DNA-binding region" description="H-T-H motif" evidence="7">
    <location>
        <begin position="18"/>
        <end position="57"/>
    </location>
</feature>
<protein>
    <recommendedName>
        <fullName evidence="7">Redox-sensing transcriptional repressor Rex</fullName>
    </recommendedName>
</protein>
<dbReference type="InterPro" id="IPR036388">
    <property type="entry name" value="WH-like_DNA-bd_sf"/>
</dbReference>
<dbReference type="Gene3D" id="1.10.10.10">
    <property type="entry name" value="Winged helix-like DNA-binding domain superfamily/Winged helix DNA-binding domain"/>
    <property type="match status" value="1"/>
</dbReference>
<dbReference type="InterPro" id="IPR009718">
    <property type="entry name" value="Rex_DNA-bd_C_dom"/>
</dbReference>
<dbReference type="InterPro" id="IPR036390">
    <property type="entry name" value="WH_DNA-bd_sf"/>
</dbReference>
<dbReference type="PANTHER" id="PTHR35786">
    <property type="entry name" value="REDOX-SENSING TRANSCRIPTIONAL REPRESSOR REX"/>
    <property type="match status" value="1"/>
</dbReference>
<reference evidence="9 10" key="1">
    <citation type="journal article" date="2021" name="Sci. Rep.">
        <title>The distribution of antibiotic resistance genes in chicken gut microbiota commensals.</title>
        <authorList>
            <person name="Juricova H."/>
            <person name="Matiasovicova J."/>
            <person name="Kubasova T."/>
            <person name="Cejkova D."/>
            <person name="Rychlik I."/>
        </authorList>
    </citation>
    <scope>NUCLEOTIDE SEQUENCE [LARGE SCALE GENOMIC DNA]</scope>
    <source>
        <strain evidence="9 10">An564</strain>
    </source>
</reference>
<dbReference type="InterPro" id="IPR022876">
    <property type="entry name" value="Tscrpt_rep_Rex"/>
</dbReference>
<dbReference type="Pfam" id="PF02629">
    <property type="entry name" value="CoA_binding"/>
    <property type="match status" value="1"/>
</dbReference>
<organism evidence="9 10">
    <name type="scientific">Hydrogenoanaerobacterium saccharovorans</name>
    <dbReference type="NCBI Taxonomy" id="474960"/>
    <lineage>
        <taxon>Bacteria</taxon>
        <taxon>Bacillati</taxon>
        <taxon>Bacillota</taxon>
        <taxon>Clostridia</taxon>
        <taxon>Eubacteriales</taxon>
        <taxon>Oscillospiraceae</taxon>
        <taxon>Hydrogenoanaerobacterium</taxon>
    </lineage>
</organism>
<keyword evidence="6 7" id="KW-0804">Transcription</keyword>
<dbReference type="InterPro" id="IPR036291">
    <property type="entry name" value="NAD(P)-bd_dom_sf"/>
</dbReference>
<keyword evidence="2 7" id="KW-0678">Repressor</keyword>
<dbReference type="InterPro" id="IPR003781">
    <property type="entry name" value="CoA-bd"/>
</dbReference>
<comment type="function">
    <text evidence="7">Modulates transcription in response to changes in cellular NADH/NAD(+) redox state.</text>
</comment>
<comment type="caution">
    <text evidence="9">The sequence shown here is derived from an EMBL/GenBank/DDBJ whole genome shotgun (WGS) entry which is preliminary data.</text>
</comment>
<evidence type="ECO:0000256" key="3">
    <source>
        <dbReference type="ARBA" id="ARBA00023015"/>
    </source>
</evidence>
<evidence type="ECO:0000256" key="2">
    <source>
        <dbReference type="ARBA" id="ARBA00022491"/>
    </source>
</evidence>
<evidence type="ECO:0000256" key="6">
    <source>
        <dbReference type="ARBA" id="ARBA00023163"/>
    </source>
</evidence>
<feature type="domain" description="CoA-binding" evidence="8">
    <location>
        <begin position="81"/>
        <end position="182"/>
    </location>
</feature>
<comment type="similarity">
    <text evidence="7">Belongs to the transcriptional regulatory Rex family.</text>
</comment>
<dbReference type="HAMAP" id="MF_01131">
    <property type="entry name" value="Rex"/>
    <property type="match status" value="1"/>
</dbReference>
<dbReference type="PANTHER" id="PTHR35786:SF1">
    <property type="entry name" value="REDOX-SENSING TRANSCRIPTIONAL REPRESSOR REX 1"/>
    <property type="match status" value="1"/>
</dbReference>
<evidence type="ECO:0000256" key="4">
    <source>
        <dbReference type="ARBA" id="ARBA00023027"/>
    </source>
</evidence>
<dbReference type="NCBIfam" id="NF003996">
    <property type="entry name" value="PRK05472.2-5"/>
    <property type="match status" value="1"/>
</dbReference>
<dbReference type="NCBIfam" id="NF003995">
    <property type="entry name" value="PRK05472.2-4"/>
    <property type="match status" value="1"/>
</dbReference>
<dbReference type="SUPFAM" id="SSF51735">
    <property type="entry name" value="NAD(P)-binding Rossmann-fold domains"/>
    <property type="match status" value="1"/>
</dbReference>
<dbReference type="Pfam" id="PF06971">
    <property type="entry name" value="Put_DNA-bind_N"/>
    <property type="match status" value="1"/>
</dbReference>
<evidence type="ECO:0000313" key="9">
    <source>
        <dbReference type="EMBL" id="MBM6922433.1"/>
    </source>
</evidence>
<comment type="subcellular location">
    <subcellularLocation>
        <location evidence="7">Cytoplasm</location>
    </subcellularLocation>
</comment>
<dbReference type="NCBIfam" id="NF003994">
    <property type="entry name" value="PRK05472.2-3"/>
    <property type="match status" value="1"/>
</dbReference>
<dbReference type="NCBIfam" id="NF003990">
    <property type="entry name" value="PRK05472.1-4"/>
    <property type="match status" value="1"/>
</dbReference>
<evidence type="ECO:0000259" key="8">
    <source>
        <dbReference type="SMART" id="SM00881"/>
    </source>
</evidence>
<feature type="binding site" evidence="7">
    <location>
        <begin position="92"/>
        <end position="97"/>
    </location>
    <ligand>
        <name>NAD(+)</name>
        <dbReference type="ChEBI" id="CHEBI:57540"/>
    </ligand>
</feature>
<keyword evidence="10" id="KW-1185">Reference proteome</keyword>
<comment type="subunit">
    <text evidence="7">Homodimer.</text>
</comment>
<name>A0ABS2GJX2_9FIRM</name>
<gene>
    <name evidence="7" type="primary">rex</name>
    <name evidence="9" type="ORF">H9X81_01820</name>
</gene>
<accession>A0ABS2GJX2</accession>
<keyword evidence="1 7" id="KW-0963">Cytoplasm</keyword>
<dbReference type="SUPFAM" id="SSF46785">
    <property type="entry name" value="Winged helix' DNA-binding domain"/>
    <property type="match status" value="1"/>
</dbReference>
<dbReference type="Proteomes" id="UP000724149">
    <property type="component" value="Unassembled WGS sequence"/>
</dbReference>
<evidence type="ECO:0000313" key="10">
    <source>
        <dbReference type="Proteomes" id="UP000724149"/>
    </source>
</evidence>
<keyword evidence="5 7" id="KW-0238">DNA-binding</keyword>
<proteinExistence type="inferred from homology"/>
<evidence type="ECO:0000256" key="1">
    <source>
        <dbReference type="ARBA" id="ARBA00022490"/>
    </source>
</evidence>
<dbReference type="RefSeq" id="WP_191392990.1">
    <property type="nucleotide sequence ID" value="NZ_JACSNR010000001.1"/>
</dbReference>
<dbReference type="SMART" id="SM00881">
    <property type="entry name" value="CoA_binding"/>
    <property type="match status" value="1"/>
</dbReference>
<evidence type="ECO:0000256" key="7">
    <source>
        <dbReference type="HAMAP-Rule" id="MF_01131"/>
    </source>
</evidence>
<keyword evidence="4 7" id="KW-0520">NAD</keyword>
<dbReference type="Gene3D" id="3.40.50.720">
    <property type="entry name" value="NAD(P)-binding Rossmann-like Domain"/>
    <property type="match status" value="1"/>
</dbReference>
<evidence type="ECO:0000256" key="5">
    <source>
        <dbReference type="ARBA" id="ARBA00023125"/>
    </source>
</evidence>